<feature type="region of interest" description="Disordered" evidence="1">
    <location>
        <begin position="105"/>
        <end position="129"/>
    </location>
</feature>
<feature type="compositionally biased region" description="Acidic residues" evidence="1">
    <location>
        <begin position="432"/>
        <end position="443"/>
    </location>
</feature>
<reference evidence="2" key="1">
    <citation type="submission" date="2021-03" db="EMBL/GenBank/DDBJ databases">
        <title>Draft genome sequence of rust myrtle Austropuccinia psidii MF-1, a brazilian biotype.</title>
        <authorList>
            <person name="Quecine M.C."/>
            <person name="Pachon D.M.R."/>
            <person name="Bonatelli M.L."/>
            <person name="Correr F.H."/>
            <person name="Franceschini L.M."/>
            <person name="Leite T.F."/>
            <person name="Margarido G.R.A."/>
            <person name="Almeida C.A."/>
            <person name="Ferrarezi J.A."/>
            <person name="Labate C.A."/>
        </authorList>
    </citation>
    <scope>NUCLEOTIDE SEQUENCE</scope>
    <source>
        <strain evidence="2">MF-1</strain>
    </source>
</reference>
<proteinExistence type="predicted"/>
<evidence type="ECO:0000313" key="2">
    <source>
        <dbReference type="EMBL" id="MBW0476122.1"/>
    </source>
</evidence>
<feature type="compositionally biased region" description="Basic and acidic residues" evidence="1">
    <location>
        <begin position="447"/>
        <end position="456"/>
    </location>
</feature>
<gene>
    <name evidence="2" type="ORF">O181_015837</name>
</gene>
<dbReference type="Proteomes" id="UP000765509">
    <property type="component" value="Unassembled WGS sequence"/>
</dbReference>
<feature type="region of interest" description="Disordered" evidence="1">
    <location>
        <begin position="1"/>
        <end position="74"/>
    </location>
</feature>
<name>A0A9Q3C2U8_9BASI</name>
<feature type="compositionally biased region" description="Polar residues" evidence="1">
    <location>
        <begin position="59"/>
        <end position="74"/>
    </location>
</feature>
<dbReference type="AlphaFoldDB" id="A0A9Q3C2U8"/>
<dbReference type="EMBL" id="AVOT02004354">
    <property type="protein sequence ID" value="MBW0476122.1"/>
    <property type="molecule type" value="Genomic_DNA"/>
</dbReference>
<comment type="caution">
    <text evidence="2">The sequence shown here is derived from an EMBL/GenBank/DDBJ whole genome shotgun (WGS) entry which is preliminary data.</text>
</comment>
<protein>
    <submittedName>
        <fullName evidence="2">Uncharacterized protein</fullName>
    </submittedName>
</protein>
<accession>A0A9Q3C2U8</accession>
<organism evidence="2 3">
    <name type="scientific">Austropuccinia psidii MF-1</name>
    <dbReference type="NCBI Taxonomy" id="1389203"/>
    <lineage>
        <taxon>Eukaryota</taxon>
        <taxon>Fungi</taxon>
        <taxon>Dikarya</taxon>
        <taxon>Basidiomycota</taxon>
        <taxon>Pucciniomycotina</taxon>
        <taxon>Pucciniomycetes</taxon>
        <taxon>Pucciniales</taxon>
        <taxon>Sphaerophragmiaceae</taxon>
        <taxon>Austropuccinia</taxon>
    </lineage>
</organism>
<keyword evidence="3" id="KW-1185">Reference proteome</keyword>
<evidence type="ECO:0000313" key="3">
    <source>
        <dbReference type="Proteomes" id="UP000765509"/>
    </source>
</evidence>
<feature type="compositionally biased region" description="Basic residues" evidence="1">
    <location>
        <begin position="24"/>
        <end position="35"/>
    </location>
</feature>
<evidence type="ECO:0000256" key="1">
    <source>
        <dbReference type="SAM" id="MobiDB-lite"/>
    </source>
</evidence>
<sequence length="492" mass="56996">MSPVHLRNLGIPRNQPEDREGLFKTRRPARGHLRHSGLEGYESSSSAPPTPQRFFPMNHGQQEAPTSIPLSRTWSKLPENMSQRYTLQRSYGNHQRMESHQAVWIPGGDGNQAKGESSHYPSYRRTDEPDRSYYDSFRITRSRPTQLSSIFQEKTRIQGQKQDFFKPKADRVRPSDPEAVRIGERSTQDPEIVVNTFRISSSNNKNITPTQNEPSVVTAEINLNSDALWLQMSQYAEKTQRQFAELQESHFRMEKLTASMHKIVKTLQESHAQLIKASEETNKRLNQVFEGQNRCKRDSDCQDQDLNKLSNVYQNMKPQPQGHVLDNPYHQEDIKPDSLLENKASFTLDDIANTLQDVRKRTKIGKYSQYRSSSFKEKQPFKLNFKYKPKERVAEVAKKKNSRHNCGSTDHYSNNCPKENKNFYAIQQVPEEECPTEDSESDSMGDGIREQCDLDQDPREEFLVEYQQETQLETQDMQLETGMAQETAKRIV</sequence>
<feature type="region of interest" description="Disordered" evidence="1">
    <location>
        <begin position="432"/>
        <end position="456"/>
    </location>
</feature>